<feature type="binding site" evidence="1">
    <location>
        <begin position="11"/>
        <end position="18"/>
    </location>
    <ligand>
        <name>ATP</name>
        <dbReference type="ChEBI" id="CHEBI:30616"/>
    </ligand>
</feature>
<dbReference type="Proteomes" id="UP000243426">
    <property type="component" value="Chromosome I"/>
</dbReference>
<keyword evidence="3" id="KW-1185">Reference proteome</keyword>
<dbReference type="GO" id="GO:0005524">
    <property type="term" value="F:ATP binding"/>
    <property type="evidence" value="ECO:0007669"/>
    <property type="project" value="UniProtKB-UniRule"/>
</dbReference>
<dbReference type="GO" id="GO:0016773">
    <property type="term" value="F:phosphotransferase activity, alcohol group as acceptor"/>
    <property type="evidence" value="ECO:0007669"/>
    <property type="project" value="UniProtKB-UniRule"/>
</dbReference>
<comment type="catalytic activity">
    <reaction evidence="1">
        <text>1,6-anhydro-N-acetyl-beta-muramate + ATP + H2O = N-acetyl-D-muramate 6-phosphate + ADP + H(+)</text>
        <dbReference type="Rhea" id="RHEA:24952"/>
        <dbReference type="ChEBI" id="CHEBI:15377"/>
        <dbReference type="ChEBI" id="CHEBI:15378"/>
        <dbReference type="ChEBI" id="CHEBI:30616"/>
        <dbReference type="ChEBI" id="CHEBI:58690"/>
        <dbReference type="ChEBI" id="CHEBI:58722"/>
        <dbReference type="ChEBI" id="CHEBI:456216"/>
        <dbReference type="EC" id="2.7.1.170"/>
    </reaction>
</comment>
<dbReference type="UniPathway" id="UPA00544"/>
<dbReference type="NCBIfam" id="NF007139">
    <property type="entry name" value="PRK09585.1-3"/>
    <property type="match status" value="1"/>
</dbReference>
<dbReference type="PANTHER" id="PTHR30605">
    <property type="entry name" value="ANHYDRO-N-ACETYLMURAMIC ACID KINASE"/>
    <property type="match status" value="1"/>
</dbReference>
<accession>A0A1H1Y475</accession>
<dbReference type="RefSeq" id="WP_269433222.1">
    <property type="nucleotide sequence ID" value="NZ_LT629748.1"/>
</dbReference>
<gene>
    <name evidence="1" type="primary">anmK</name>
    <name evidence="2" type="ORF">SAMN05216198_3842</name>
</gene>
<keyword evidence="1" id="KW-0547">Nucleotide-binding</keyword>
<dbReference type="EC" id="2.7.1.170" evidence="1"/>
<comment type="pathway">
    <text evidence="1">Amino-sugar metabolism; 1,6-anhydro-N-acetylmuramate degradation.</text>
</comment>
<evidence type="ECO:0000256" key="1">
    <source>
        <dbReference type="HAMAP-Rule" id="MF_01270"/>
    </source>
</evidence>
<dbReference type="Gene3D" id="3.30.420.40">
    <property type="match status" value="2"/>
</dbReference>
<reference evidence="3" key="1">
    <citation type="submission" date="2016-10" db="EMBL/GenBank/DDBJ databases">
        <authorList>
            <person name="Varghese N."/>
            <person name="Submissions S."/>
        </authorList>
    </citation>
    <scope>NUCLEOTIDE SEQUENCE [LARGE SCALE GENOMIC DNA]</scope>
    <source>
        <strain evidence="3">2SM5</strain>
    </source>
</reference>
<dbReference type="EMBL" id="LT629748">
    <property type="protein sequence ID" value="SDT16192.1"/>
    <property type="molecule type" value="Genomic_DNA"/>
</dbReference>
<organism evidence="2 3">
    <name type="scientific">Halopseudomonas litoralis</name>
    <dbReference type="NCBI Taxonomy" id="797277"/>
    <lineage>
        <taxon>Bacteria</taxon>
        <taxon>Pseudomonadati</taxon>
        <taxon>Pseudomonadota</taxon>
        <taxon>Gammaproteobacteria</taxon>
        <taxon>Pseudomonadales</taxon>
        <taxon>Pseudomonadaceae</taxon>
        <taxon>Halopseudomonas</taxon>
    </lineage>
</organism>
<keyword evidence="1 2" id="KW-0418">Kinase</keyword>
<dbReference type="GO" id="GO:0006040">
    <property type="term" value="P:amino sugar metabolic process"/>
    <property type="evidence" value="ECO:0007669"/>
    <property type="project" value="InterPro"/>
</dbReference>
<evidence type="ECO:0000313" key="2">
    <source>
        <dbReference type="EMBL" id="SDT16192.1"/>
    </source>
</evidence>
<dbReference type="GO" id="GO:0009254">
    <property type="term" value="P:peptidoglycan turnover"/>
    <property type="evidence" value="ECO:0007669"/>
    <property type="project" value="UniProtKB-UniRule"/>
</dbReference>
<dbReference type="STRING" id="797277.SAMN05216198_3842"/>
<dbReference type="GO" id="GO:0097175">
    <property type="term" value="P:1,6-anhydro-N-acetyl-beta-muramic acid catabolic process"/>
    <property type="evidence" value="ECO:0007669"/>
    <property type="project" value="UniProtKB-UniRule"/>
</dbReference>
<protein>
    <recommendedName>
        <fullName evidence="1">Anhydro-N-acetylmuramic acid kinase</fullName>
        <ecNumber evidence="1">2.7.1.170</ecNumber>
    </recommendedName>
    <alternativeName>
        <fullName evidence="1">AnhMurNAc kinase</fullName>
    </alternativeName>
</protein>
<dbReference type="PANTHER" id="PTHR30605:SF0">
    <property type="entry name" value="ANHYDRO-N-ACETYLMURAMIC ACID KINASE"/>
    <property type="match status" value="1"/>
</dbReference>
<comment type="similarity">
    <text evidence="1">Belongs to the anhydro-N-acetylmuramic acid kinase family.</text>
</comment>
<proteinExistence type="inferred from homology"/>
<dbReference type="CDD" id="cd24050">
    <property type="entry name" value="ASKHA_NBD_ANMK"/>
    <property type="match status" value="1"/>
</dbReference>
<dbReference type="HAMAP" id="MF_01270">
    <property type="entry name" value="AnhMurNAc_kinase"/>
    <property type="match status" value="1"/>
</dbReference>
<evidence type="ECO:0000313" key="3">
    <source>
        <dbReference type="Proteomes" id="UP000243426"/>
    </source>
</evidence>
<comment type="pathway">
    <text evidence="1">Cell wall biogenesis; peptidoglycan recycling.</text>
</comment>
<dbReference type="AlphaFoldDB" id="A0A1H1Y475"/>
<dbReference type="UniPathway" id="UPA00343"/>
<dbReference type="Pfam" id="PF03702">
    <property type="entry name" value="AnmK"/>
    <property type="match status" value="1"/>
</dbReference>
<sequence length="365" mass="39404">MEQLYVGIMSGTSLDGIDIALTSFSPSAQRATLMGALCMPFPTALRNDLLSLCQPGADEIHRAGIAGQQWATLAAQGVNRLLQQQGIANSQISAIGSHGQTIRHHPESSFSVQIGAPALLAELCGIDVICDFRNRDLAAGGEGAPLVPAFHAWLLTSAQHTRALVNIGGFANMTLLGEGRVSGFDSGPGNVLLDYWAQRHMGQLFDADGAWARSGQVVPRLLENMLQDPYFSRGAPKSTGREYFHPAWLEQRLSRRQDKPVDVQATLLELTARTIVDALASCQPPAEEVYICGGGVRNGWLMERLQQLLAPRSIHSTAVLDVDPDWMEAIAFAWLAWRCTSRQSGNLPAVTGARGERILGAIYPA</sequence>
<dbReference type="GO" id="GO:0016301">
    <property type="term" value="F:kinase activity"/>
    <property type="evidence" value="ECO:0007669"/>
    <property type="project" value="UniProtKB-KW"/>
</dbReference>
<dbReference type="InterPro" id="IPR043129">
    <property type="entry name" value="ATPase_NBD"/>
</dbReference>
<comment type="function">
    <text evidence="1">Catalyzes the specific phosphorylation of 1,6-anhydro-N-acetylmuramic acid (anhMurNAc) with the simultaneous cleavage of the 1,6-anhydro ring, generating MurNAc-6-P. Is required for the utilization of anhMurNAc either imported from the medium or derived from its own cell wall murein, and thus plays a role in cell wall recycling.</text>
</comment>
<dbReference type="InterPro" id="IPR005338">
    <property type="entry name" value="Anhydro_N_Ac-Mur_kinase"/>
</dbReference>
<dbReference type="SUPFAM" id="SSF53067">
    <property type="entry name" value="Actin-like ATPase domain"/>
    <property type="match status" value="1"/>
</dbReference>
<keyword evidence="1" id="KW-0067">ATP-binding</keyword>
<keyword evidence="1" id="KW-0808">Transferase</keyword>
<keyword evidence="1" id="KW-0119">Carbohydrate metabolism</keyword>
<name>A0A1H1Y475_9GAMM</name>